<dbReference type="Gene3D" id="3.30.460.10">
    <property type="entry name" value="Beta Polymerase, domain 2"/>
    <property type="match status" value="1"/>
</dbReference>
<sequence>MFPHHQSTIERVSEAFQAQPGVEAVILGGSIAHGFAREDSDVDILIVVSDEEHSRRVDAGEFHYYSTEFCDYPEGYVDGKYLSPSFLDQVEQIGSEPARYAFADARVLFSDFDGLSEQVRRIARYPGEEKTDRICRFHAQLAGWRWYAGEAEKRGNQYLMATATAKMLLFGGRMILAHNETLYPFHKWFFRVLERVPQKPDGLMDAMRALSAHATLENAILFHDLVLQYREWENDGTPWPNRFIADSELTWLRRAAAIEEI</sequence>
<dbReference type="EMBL" id="AP025739">
    <property type="protein sequence ID" value="BDI33617.1"/>
    <property type="molecule type" value="Genomic_DNA"/>
</dbReference>
<dbReference type="RefSeq" id="WP_125206147.1">
    <property type="nucleotide sequence ID" value="NZ_AP025739.1"/>
</dbReference>
<evidence type="ECO:0000313" key="1">
    <source>
        <dbReference type="EMBL" id="BDI33617.1"/>
    </source>
</evidence>
<dbReference type="SUPFAM" id="SSF81301">
    <property type="entry name" value="Nucleotidyltransferase"/>
    <property type="match status" value="1"/>
</dbReference>
<dbReference type="Proteomes" id="UP000287394">
    <property type="component" value="Chromosome"/>
</dbReference>
<protein>
    <submittedName>
        <fullName evidence="1">Uncharacterized protein</fullName>
    </submittedName>
</protein>
<dbReference type="InterPro" id="IPR002934">
    <property type="entry name" value="Polymerase_NTP_transf_dom"/>
</dbReference>
<name>A0A402D0F1_9BACT</name>
<dbReference type="Pfam" id="PF01909">
    <property type="entry name" value="NTP_transf_2"/>
    <property type="match status" value="1"/>
</dbReference>
<dbReference type="GO" id="GO:0016779">
    <property type="term" value="F:nucleotidyltransferase activity"/>
    <property type="evidence" value="ECO:0007669"/>
    <property type="project" value="InterPro"/>
</dbReference>
<dbReference type="KEGG" id="ccot:CCAX7_56680"/>
<dbReference type="AlphaFoldDB" id="A0A402D0F1"/>
<keyword evidence="2" id="KW-1185">Reference proteome</keyword>
<dbReference type="CDD" id="cd05403">
    <property type="entry name" value="NT_KNTase_like"/>
    <property type="match status" value="1"/>
</dbReference>
<gene>
    <name evidence="1" type="ORF">CCAX7_56680</name>
</gene>
<evidence type="ECO:0000313" key="2">
    <source>
        <dbReference type="Proteomes" id="UP000287394"/>
    </source>
</evidence>
<dbReference type="InterPro" id="IPR043519">
    <property type="entry name" value="NT_sf"/>
</dbReference>
<accession>A0A402D0F1</accession>
<proteinExistence type="predicted"/>
<reference evidence="1 2" key="1">
    <citation type="journal article" date="2019" name="Int. J. Syst. Evol. Microbiol.">
        <title>Capsulimonas corticalis gen. nov., sp. nov., an aerobic capsulated bacterium, of a novel bacterial order, Capsulimonadales ord. nov., of the class Armatimonadia of the phylum Armatimonadetes.</title>
        <authorList>
            <person name="Li J."/>
            <person name="Kudo C."/>
            <person name="Tonouchi A."/>
        </authorList>
    </citation>
    <scope>NUCLEOTIDE SEQUENCE [LARGE SCALE GENOMIC DNA]</scope>
    <source>
        <strain evidence="1 2">AX-7</strain>
    </source>
</reference>
<dbReference type="OrthoDB" id="192359at2"/>
<organism evidence="1 2">
    <name type="scientific">Capsulimonas corticalis</name>
    <dbReference type="NCBI Taxonomy" id="2219043"/>
    <lineage>
        <taxon>Bacteria</taxon>
        <taxon>Bacillati</taxon>
        <taxon>Armatimonadota</taxon>
        <taxon>Armatimonadia</taxon>
        <taxon>Capsulimonadales</taxon>
        <taxon>Capsulimonadaceae</taxon>
        <taxon>Capsulimonas</taxon>
    </lineage>
</organism>